<dbReference type="InterPro" id="IPR002477">
    <property type="entry name" value="Peptidoglycan-bd-like"/>
</dbReference>
<dbReference type="RefSeq" id="WP_344139604.1">
    <property type="nucleotide sequence ID" value="NZ_BAAALT010000279.1"/>
</dbReference>
<organism evidence="3 4">
    <name type="scientific">Luedemannella flava</name>
    <dbReference type="NCBI Taxonomy" id="349316"/>
    <lineage>
        <taxon>Bacteria</taxon>
        <taxon>Bacillati</taxon>
        <taxon>Actinomycetota</taxon>
        <taxon>Actinomycetes</taxon>
        <taxon>Micromonosporales</taxon>
        <taxon>Micromonosporaceae</taxon>
        <taxon>Luedemannella</taxon>
    </lineage>
</organism>
<dbReference type="SUPFAM" id="SSF54001">
    <property type="entry name" value="Cysteine proteinases"/>
    <property type="match status" value="1"/>
</dbReference>
<sequence>MGTAAGMVAAMRALLGTRESPPGSNHNFITTWYGFDGAWCDMTVSYAANQSGNLAACMGKFAWTVAHAQAFKNAGRWHYGLGGIRSGDIVFFDWSGGGSISGIDHVGVVEAVNSDGSITTIEGNTSDMCLRRRRKACVVGYGRPAYNGAAPLPSSDGMLRRGSTGTAVRTLQTNLNKVMKSGLTVDGQFGPATETALKAFQTRYKLEVDGIYGPKTAAMMKAALAGGSAPIPPRPRPPTGTLKVDGQFGPLTCAALQRSLNSHGASLAVDGAMGPNTRRALQKYLGVSQDGIIGPNTIRALQRKVGATADGIWGSGTTTKLQQKLNAGTF</sequence>
<dbReference type="Proteomes" id="UP001500218">
    <property type="component" value="Unassembled WGS sequence"/>
</dbReference>
<evidence type="ECO:0000259" key="2">
    <source>
        <dbReference type="Pfam" id="PF05257"/>
    </source>
</evidence>
<keyword evidence="4" id="KW-1185">Reference proteome</keyword>
<protein>
    <submittedName>
        <fullName evidence="3">CHAP domain-containing protein</fullName>
    </submittedName>
</protein>
<evidence type="ECO:0000259" key="1">
    <source>
        <dbReference type="Pfam" id="PF01471"/>
    </source>
</evidence>
<feature type="domain" description="Peptidoglycan binding-like" evidence="1">
    <location>
        <begin position="164"/>
        <end position="220"/>
    </location>
</feature>
<evidence type="ECO:0000313" key="3">
    <source>
        <dbReference type="EMBL" id="GAA1833449.1"/>
    </source>
</evidence>
<dbReference type="Pfam" id="PF05257">
    <property type="entry name" value="CHAP"/>
    <property type="match status" value="1"/>
</dbReference>
<reference evidence="4" key="1">
    <citation type="journal article" date="2019" name="Int. J. Syst. Evol. Microbiol.">
        <title>The Global Catalogue of Microorganisms (GCM) 10K type strain sequencing project: providing services to taxonomists for standard genome sequencing and annotation.</title>
        <authorList>
            <consortium name="The Broad Institute Genomics Platform"/>
            <consortium name="The Broad Institute Genome Sequencing Center for Infectious Disease"/>
            <person name="Wu L."/>
            <person name="Ma J."/>
        </authorList>
    </citation>
    <scope>NUCLEOTIDE SEQUENCE [LARGE SCALE GENOMIC DNA]</scope>
    <source>
        <strain evidence="4">JCM 13250</strain>
    </source>
</reference>
<accession>A0ABP4YX65</accession>
<name>A0ABP4YX65_9ACTN</name>
<dbReference type="Pfam" id="PF01471">
    <property type="entry name" value="PG_binding_1"/>
    <property type="match status" value="2"/>
</dbReference>
<evidence type="ECO:0000313" key="4">
    <source>
        <dbReference type="Proteomes" id="UP001500218"/>
    </source>
</evidence>
<dbReference type="EMBL" id="BAAALT010000279">
    <property type="protein sequence ID" value="GAA1833449.1"/>
    <property type="molecule type" value="Genomic_DNA"/>
</dbReference>
<dbReference type="Gene3D" id="3.90.1720.10">
    <property type="entry name" value="endopeptidase domain like (from Nostoc punctiforme)"/>
    <property type="match status" value="1"/>
</dbReference>
<dbReference type="InterPro" id="IPR036366">
    <property type="entry name" value="PGBDSf"/>
</dbReference>
<dbReference type="InterPro" id="IPR007921">
    <property type="entry name" value="CHAP_dom"/>
</dbReference>
<feature type="domain" description="Peptidoglycan binding-like" evidence="1">
    <location>
        <begin position="255"/>
        <end position="301"/>
    </location>
</feature>
<proteinExistence type="predicted"/>
<feature type="domain" description="Peptidase C51" evidence="2">
    <location>
        <begin position="32"/>
        <end position="124"/>
    </location>
</feature>
<gene>
    <name evidence="3" type="ORF">GCM10009682_59750</name>
</gene>
<dbReference type="InterPro" id="IPR036365">
    <property type="entry name" value="PGBD-like_sf"/>
</dbReference>
<comment type="caution">
    <text evidence="3">The sequence shown here is derived from an EMBL/GenBank/DDBJ whole genome shotgun (WGS) entry which is preliminary data.</text>
</comment>
<dbReference type="InterPro" id="IPR038765">
    <property type="entry name" value="Papain-like_cys_pep_sf"/>
</dbReference>
<dbReference type="SUPFAM" id="SSF47090">
    <property type="entry name" value="PGBD-like"/>
    <property type="match status" value="2"/>
</dbReference>
<dbReference type="Gene3D" id="1.10.101.10">
    <property type="entry name" value="PGBD-like superfamily/PGBD"/>
    <property type="match status" value="3"/>
</dbReference>